<feature type="transmembrane region" description="Helical" evidence="1">
    <location>
        <begin position="150"/>
        <end position="171"/>
    </location>
</feature>
<keyword evidence="1" id="KW-0812">Transmembrane</keyword>
<feature type="transmembrane region" description="Helical" evidence="1">
    <location>
        <begin position="125"/>
        <end position="144"/>
    </location>
</feature>
<proteinExistence type="predicted"/>
<reference evidence="3" key="1">
    <citation type="journal article" date="2019" name="Int. J. Syst. Evol. Microbiol.">
        <title>The Global Catalogue of Microorganisms (GCM) 10K type strain sequencing project: providing services to taxonomists for standard genome sequencing and annotation.</title>
        <authorList>
            <consortium name="The Broad Institute Genomics Platform"/>
            <consortium name="The Broad Institute Genome Sequencing Center for Infectious Disease"/>
            <person name="Wu L."/>
            <person name="Ma J."/>
        </authorList>
    </citation>
    <scope>NUCLEOTIDE SEQUENCE [LARGE SCALE GENOMIC DNA]</scope>
    <source>
        <strain evidence="3">JCM 13002</strain>
    </source>
</reference>
<accession>A0ABP4DVG4</accession>
<dbReference type="Proteomes" id="UP001499987">
    <property type="component" value="Unassembled WGS sequence"/>
</dbReference>
<gene>
    <name evidence="2" type="ORF">GCM10009663_10600</name>
</gene>
<comment type="caution">
    <text evidence="2">The sequence shown here is derived from an EMBL/GenBank/DDBJ whole genome shotgun (WGS) entry which is preliminary data.</text>
</comment>
<protein>
    <submittedName>
        <fullName evidence="2">DUF4389 domain-containing protein</fullName>
    </submittedName>
</protein>
<sequence>MTGVKATPVRLEARLDLPVSRWLWLIKWLLAIPHWIVLCFLWAAFFLLTVVVFFAVLFTGAYPRWIFDFNLGVLRWTWRVSYYSYGGLGTDRYPPFSLGEEPDYPATLAVARPERLSRGLVLVKWWLLAIPHYAVLGFFLGGAGDRGGGGLIGLLALFAGVSLAFTARYPAGIFDLIVGLNRWVFRVVAYAALMTDVYPPFRLDQGATDLVGEPMPAPGR</sequence>
<dbReference type="Pfam" id="PF14333">
    <property type="entry name" value="DUF4389"/>
    <property type="match status" value="2"/>
</dbReference>
<dbReference type="InterPro" id="IPR025498">
    <property type="entry name" value="DUF4389"/>
</dbReference>
<keyword evidence="1" id="KW-0472">Membrane</keyword>
<name>A0ABP4DVG4_9ACTN</name>
<feature type="transmembrane region" description="Helical" evidence="1">
    <location>
        <begin position="32"/>
        <end position="58"/>
    </location>
</feature>
<evidence type="ECO:0000313" key="2">
    <source>
        <dbReference type="EMBL" id="GAA1072746.1"/>
    </source>
</evidence>
<dbReference type="EMBL" id="BAAALD010000006">
    <property type="protein sequence ID" value="GAA1072746.1"/>
    <property type="molecule type" value="Genomic_DNA"/>
</dbReference>
<evidence type="ECO:0000256" key="1">
    <source>
        <dbReference type="SAM" id="Phobius"/>
    </source>
</evidence>
<evidence type="ECO:0000313" key="3">
    <source>
        <dbReference type="Proteomes" id="UP001499987"/>
    </source>
</evidence>
<keyword evidence="1" id="KW-1133">Transmembrane helix</keyword>
<organism evidence="2 3">
    <name type="scientific">Kitasatospora arboriphila</name>
    <dbReference type="NCBI Taxonomy" id="258052"/>
    <lineage>
        <taxon>Bacteria</taxon>
        <taxon>Bacillati</taxon>
        <taxon>Actinomycetota</taxon>
        <taxon>Actinomycetes</taxon>
        <taxon>Kitasatosporales</taxon>
        <taxon>Streptomycetaceae</taxon>
        <taxon>Kitasatospora</taxon>
    </lineage>
</organism>
<keyword evidence="3" id="KW-1185">Reference proteome</keyword>